<dbReference type="PANTHER" id="PTHR47514:SF1">
    <property type="entry name" value="TRANSKETOLASE N-TERMINAL SECTION-RELATED"/>
    <property type="match status" value="1"/>
</dbReference>
<evidence type="ECO:0000313" key="7">
    <source>
        <dbReference type="EMBL" id="GHF29503.1"/>
    </source>
</evidence>
<evidence type="ECO:0000313" key="8">
    <source>
        <dbReference type="Proteomes" id="UP000630923"/>
    </source>
</evidence>
<sequence length="271" mass="29423">MNLNDLNAIANRIRSGSIQAIYNARSGHPGGCLSIAEMLAVLYFDEMNVRPDQPNWLGRDRFILSKGHACPAYYIALGMKGYFAEEEALTLRKIDSRMEGHPDVRIPGVDAPSGSLGMGLSQGLGMALGGRFQNMDFRTFVLLGDGDMQEGNTWEAIMAAGHHKVSSLTALYDANKLQGDASVADQMNMGDVAAKVQEFGWQVLSIDGHSIEDIQEALATARSCTDKPTFIVADTVKGKGVSFMENVLRWHGSVTMTDEELHASLIELGVN</sequence>
<evidence type="ECO:0000256" key="3">
    <source>
        <dbReference type="ARBA" id="ARBA00022679"/>
    </source>
</evidence>
<dbReference type="AlphaFoldDB" id="A0A919EAV2"/>
<dbReference type="Gene3D" id="3.40.50.970">
    <property type="match status" value="1"/>
</dbReference>
<evidence type="ECO:0000256" key="4">
    <source>
        <dbReference type="ARBA" id="ARBA00022723"/>
    </source>
</evidence>
<evidence type="ECO:0000256" key="1">
    <source>
        <dbReference type="ARBA" id="ARBA00001964"/>
    </source>
</evidence>
<dbReference type="CDD" id="cd02012">
    <property type="entry name" value="TPP_TK"/>
    <property type="match status" value="1"/>
</dbReference>
<proteinExistence type="inferred from homology"/>
<evidence type="ECO:0000256" key="2">
    <source>
        <dbReference type="ARBA" id="ARBA00007131"/>
    </source>
</evidence>
<reference evidence="7" key="2">
    <citation type="submission" date="2020-09" db="EMBL/GenBank/DDBJ databases">
        <authorList>
            <person name="Sun Q."/>
            <person name="Kim S."/>
        </authorList>
    </citation>
    <scope>NUCLEOTIDE SEQUENCE</scope>
    <source>
        <strain evidence="7">KCTC 42590</strain>
    </source>
</reference>
<accession>A0A919EAV2</accession>
<comment type="caution">
    <text evidence="7">The sequence shown here is derived from an EMBL/GenBank/DDBJ whole genome shotgun (WGS) entry which is preliminary data.</text>
</comment>
<dbReference type="Proteomes" id="UP000630923">
    <property type="component" value="Unassembled WGS sequence"/>
</dbReference>
<dbReference type="InterPro" id="IPR005474">
    <property type="entry name" value="Transketolase_N"/>
</dbReference>
<dbReference type="InterPro" id="IPR029061">
    <property type="entry name" value="THDP-binding"/>
</dbReference>
<keyword evidence="8" id="KW-1185">Reference proteome</keyword>
<comment type="similarity">
    <text evidence="2">Belongs to the transketolase family.</text>
</comment>
<comment type="cofactor">
    <cofactor evidence="1">
        <name>thiamine diphosphate</name>
        <dbReference type="ChEBI" id="CHEBI:58937"/>
    </cofactor>
</comment>
<evidence type="ECO:0000256" key="5">
    <source>
        <dbReference type="ARBA" id="ARBA00023052"/>
    </source>
</evidence>
<dbReference type="RefSeq" id="WP_191253628.1">
    <property type="nucleotide sequence ID" value="NZ_BNCI01000002.1"/>
</dbReference>
<feature type="domain" description="Transketolase N-terminal" evidence="6">
    <location>
        <begin position="8"/>
        <end position="270"/>
    </location>
</feature>
<dbReference type="PROSITE" id="PS00801">
    <property type="entry name" value="TRANSKETOLASE_1"/>
    <property type="match status" value="1"/>
</dbReference>
<evidence type="ECO:0000259" key="6">
    <source>
        <dbReference type="Pfam" id="PF00456"/>
    </source>
</evidence>
<reference evidence="7" key="1">
    <citation type="journal article" date="2014" name="Int. J. Syst. Evol. Microbiol.">
        <title>Complete genome sequence of Corynebacterium casei LMG S-19264T (=DSM 44701T), isolated from a smear-ripened cheese.</title>
        <authorList>
            <consortium name="US DOE Joint Genome Institute (JGI-PGF)"/>
            <person name="Walter F."/>
            <person name="Albersmeier A."/>
            <person name="Kalinowski J."/>
            <person name="Ruckert C."/>
        </authorList>
    </citation>
    <scope>NUCLEOTIDE SEQUENCE</scope>
    <source>
        <strain evidence="7">KCTC 42590</strain>
    </source>
</reference>
<dbReference type="Pfam" id="PF00456">
    <property type="entry name" value="Transketolase_N"/>
    <property type="match status" value="1"/>
</dbReference>
<protein>
    <submittedName>
        <fullName evidence="7">Transketolase</fullName>
    </submittedName>
</protein>
<keyword evidence="3" id="KW-0808">Transferase</keyword>
<dbReference type="GO" id="GO:0046872">
    <property type="term" value="F:metal ion binding"/>
    <property type="evidence" value="ECO:0007669"/>
    <property type="project" value="UniProtKB-KW"/>
</dbReference>
<keyword evidence="5" id="KW-0786">Thiamine pyrophosphate</keyword>
<dbReference type="InterPro" id="IPR049557">
    <property type="entry name" value="Transketolase_CS"/>
</dbReference>
<dbReference type="SUPFAM" id="SSF52518">
    <property type="entry name" value="Thiamin diphosphate-binding fold (THDP-binding)"/>
    <property type="match status" value="1"/>
</dbReference>
<dbReference type="GO" id="GO:0016740">
    <property type="term" value="F:transferase activity"/>
    <property type="evidence" value="ECO:0007669"/>
    <property type="project" value="UniProtKB-KW"/>
</dbReference>
<keyword evidence="4" id="KW-0479">Metal-binding</keyword>
<dbReference type="PANTHER" id="PTHR47514">
    <property type="entry name" value="TRANSKETOLASE N-TERMINAL SECTION-RELATED"/>
    <property type="match status" value="1"/>
</dbReference>
<name>A0A919EAV2_9PROT</name>
<gene>
    <name evidence="7" type="primary">tkt</name>
    <name evidence="7" type="ORF">GCM10017044_25970</name>
</gene>
<dbReference type="EMBL" id="BNCI01000002">
    <property type="protein sequence ID" value="GHF29503.1"/>
    <property type="molecule type" value="Genomic_DNA"/>
</dbReference>
<organism evidence="7 8">
    <name type="scientific">Kordiimonas sediminis</name>
    <dbReference type="NCBI Taxonomy" id="1735581"/>
    <lineage>
        <taxon>Bacteria</taxon>
        <taxon>Pseudomonadati</taxon>
        <taxon>Pseudomonadota</taxon>
        <taxon>Alphaproteobacteria</taxon>
        <taxon>Kordiimonadales</taxon>
        <taxon>Kordiimonadaceae</taxon>
        <taxon>Kordiimonas</taxon>
    </lineage>
</organism>